<reference evidence="1 2" key="1">
    <citation type="journal article" date="2018" name="Nat. Biotechnol.">
        <title>A standardized bacterial taxonomy based on genome phylogeny substantially revises the tree of life.</title>
        <authorList>
            <person name="Parks D.H."/>
            <person name="Chuvochina M."/>
            <person name="Waite D.W."/>
            <person name="Rinke C."/>
            <person name="Skarshewski A."/>
            <person name="Chaumeil P.A."/>
            <person name="Hugenholtz P."/>
        </authorList>
    </citation>
    <scope>NUCLEOTIDE SEQUENCE [LARGE SCALE GENOMIC DNA]</scope>
    <source>
        <strain evidence="1">UBA9375</strain>
    </source>
</reference>
<dbReference type="Pfam" id="PF13692">
    <property type="entry name" value="Glyco_trans_1_4"/>
    <property type="match status" value="1"/>
</dbReference>
<comment type="caution">
    <text evidence="1">The sequence shown here is derived from an EMBL/GenBank/DDBJ whole genome shotgun (WGS) entry which is preliminary data.</text>
</comment>
<evidence type="ECO:0000313" key="1">
    <source>
        <dbReference type="EMBL" id="HCO23735.1"/>
    </source>
</evidence>
<evidence type="ECO:0000313" key="2">
    <source>
        <dbReference type="Proteomes" id="UP000263642"/>
    </source>
</evidence>
<accession>A0A3D3R4J1</accession>
<proteinExistence type="predicted"/>
<protein>
    <recommendedName>
        <fullName evidence="3">D-inositol-3-phosphate glycosyltransferase</fullName>
    </recommendedName>
</protein>
<dbReference type="AlphaFoldDB" id="A0A3D3R4J1"/>
<organism evidence="1 2">
    <name type="scientific">Gimesia maris</name>
    <dbReference type="NCBI Taxonomy" id="122"/>
    <lineage>
        <taxon>Bacteria</taxon>
        <taxon>Pseudomonadati</taxon>
        <taxon>Planctomycetota</taxon>
        <taxon>Planctomycetia</taxon>
        <taxon>Planctomycetales</taxon>
        <taxon>Planctomycetaceae</taxon>
        <taxon>Gimesia</taxon>
    </lineage>
</organism>
<gene>
    <name evidence="1" type="ORF">DIT97_12015</name>
</gene>
<name>A0A3D3R4J1_9PLAN</name>
<dbReference type="Proteomes" id="UP000263642">
    <property type="component" value="Unassembled WGS sequence"/>
</dbReference>
<evidence type="ECO:0008006" key="3">
    <source>
        <dbReference type="Google" id="ProtNLM"/>
    </source>
</evidence>
<dbReference type="Gene3D" id="3.40.50.2000">
    <property type="entry name" value="Glycogen Phosphorylase B"/>
    <property type="match status" value="1"/>
</dbReference>
<dbReference type="EMBL" id="DQAY01000068">
    <property type="protein sequence ID" value="HCO23735.1"/>
    <property type="molecule type" value="Genomic_DNA"/>
</dbReference>
<sequence length="334" mass="37357">MSVTLVHTGVSHTRIEYCIWEALNQIWPHSSTIARFGTGFSPAREINSVDSDLIISTSLEAAASIKCQEHQLHMCYLEPRSSNQAPLNQQLINSLTEVEFVVPTKTLQNQNRDRFTSFVKPPVDTDFFCSGFDQRTEFYLLVVDGQWTASDQLAVNACQELGRSLSIAGISAEQLPQDLQDHSLVELLGPLDDQQLRDQYRLCSAVICPREVDFDLSAIEAQSCGTPVVIYSDCEAARSVVCFEQNGLGSGIYFEEQTVVSLASSIRELELRPQRCQPVIGWCCAAQFSFHQFQIAFNQAIAKEIAYRIQTAARKKQLQDQQDDQGPPEERIAA</sequence>
<dbReference type="SUPFAM" id="SSF53756">
    <property type="entry name" value="UDP-Glycosyltransferase/glycogen phosphorylase"/>
    <property type="match status" value="1"/>
</dbReference>